<protein>
    <submittedName>
        <fullName evidence="1">Uncharacterized protein</fullName>
    </submittedName>
</protein>
<sequence length="179" mass="20659">MDVRHIRDEAREAAQRSAFMDRWQYHYLAMKSLAPSLTVRRLTLLVRIADVANLWSYPALVQHDLPYVLLALAGFIRDRDSSGEVCWVRFCFDGAVRDVSDLWREAAHVSRFFRMVYRPPIGTPFPTSRELVRFETVERTLGFTNQADPIASIEDSDEFDCALIRRDEKTDGGSMRVSI</sequence>
<dbReference type="EMBL" id="RBZU01000002">
    <property type="protein sequence ID" value="RKP57831.1"/>
    <property type="molecule type" value="Genomic_DNA"/>
</dbReference>
<keyword evidence="2" id="KW-1185">Reference proteome</keyword>
<organism evidence="1 2">
    <name type="scientific">Pararobbsia silviterrae</name>
    <dbReference type="NCBI Taxonomy" id="1792498"/>
    <lineage>
        <taxon>Bacteria</taxon>
        <taxon>Pseudomonadati</taxon>
        <taxon>Pseudomonadota</taxon>
        <taxon>Betaproteobacteria</taxon>
        <taxon>Burkholderiales</taxon>
        <taxon>Burkholderiaceae</taxon>
        <taxon>Pararobbsia</taxon>
    </lineage>
</organism>
<name>A0A494Y5B4_9BURK</name>
<accession>A0A494Y5B4</accession>
<comment type="caution">
    <text evidence="1">The sequence shown here is derived from an EMBL/GenBank/DDBJ whole genome shotgun (WGS) entry which is preliminary data.</text>
</comment>
<evidence type="ECO:0000313" key="2">
    <source>
        <dbReference type="Proteomes" id="UP000270342"/>
    </source>
</evidence>
<evidence type="ECO:0000313" key="1">
    <source>
        <dbReference type="EMBL" id="RKP57831.1"/>
    </source>
</evidence>
<gene>
    <name evidence="1" type="ORF">D7S86_07875</name>
</gene>
<proteinExistence type="predicted"/>
<reference evidence="1 2" key="1">
    <citation type="submission" date="2018-10" db="EMBL/GenBank/DDBJ databases">
        <title>Robbsia sp. DHC34, isolated from soil.</title>
        <authorList>
            <person name="Gao Z.-H."/>
            <person name="Qiu L.-H."/>
        </authorList>
    </citation>
    <scope>NUCLEOTIDE SEQUENCE [LARGE SCALE GENOMIC DNA]</scope>
    <source>
        <strain evidence="1 2">DHC34</strain>
    </source>
</reference>
<dbReference type="Proteomes" id="UP000270342">
    <property type="component" value="Unassembled WGS sequence"/>
</dbReference>
<dbReference type="AlphaFoldDB" id="A0A494Y5B4"/>